<comment type="caution">
    <text evidence="1">The sequence shown here is derived from an EMBL/GenBank/DDBJ whole genome shotgun (WGS) entry which is preliminary data.</text>
</comment>
<keyword evidence="2" id="KW-1185">Reference proteome</keyword>
<accession>A0A0V1A8P7</accession>
<name>A0A0V1A8P7_9BILA</name>
<dbReference type="EMBL" id="JYDQ01000018">
    <property type="protein sequence ID" value="KRY21216.1"/>
    <property type="molecule type" value="Genomic_DNA"/>
</dbReference>
<dbReference type="OrthoDB" id="10356873at2759"/>
<sequence length="218" mass="24443">MAGSFFFQWKINGRKRHRNQLSLGEMSNVDKWSVQVERPLQLSVSDGLVKKRARLLALWFCCVTSVRCSARFFSLPNFCYRHHYNQHQAILSRATSVLILKFVENDPSLQLDNRWPSDGDNTGHNANGKVQPVMTEASVGRCNCNTTKPAVGGVWSIRMETYSEKRLCILIGPLATAMNAKVRLAPAVLFACSTCAGLVRRSLPSPTQWDIVDIGFLL</sequence>
<gene>
    <name evidence="1" type="ORF">T12_11289</name>
</gene>
<proteinExistence type="predicted"/>
<evidence type="ECO:0000313" key="1">
    <source>
        <dbReference type="EMBL" id="KRY21216.1"/>
    </source>
</evidence>
<dbReference type="AlphaFoldDB" id="A0A0V1A8P7"/>
<evidence type="ECO:0000313" key="2">
    <source>
        <dbReference type="Proteomes" id="UP000054783"/>
    </source>
</evidence>
<organism evidence="1 2">
    <name type="scientific">Trichinella patagoniensis</name>
    <dbReference type="NCBI Taxonomy" id="990121"/>
    <lineage>
        <taxon>Eukaryota</taxon>
        <taxon>Metazoa</taxon>
        <taxon>Ecdysozoa</taxon>
        <taxon>Nematoda</taxon>
        <taxon>Enoplea</taxon>
        <taxon>Dorylaimia</taxon>
        <taxon>Trichinellida</taxon>
        <taxon>Trichinellidae</taxon>
        <taxon>Trichinella</taxon>
    </lineage>
</organism>
<reference evidence="1 2" key="1">
    <citation type="submission" date="2015-01" db="EMBL/GenBank/DDBJ databases">
        <title>Evolution of Trichinella species and genotypes.</title>
        <authorList>
            <person name="Korhonen P.K."/>
            <person name="Edoardo P."/>
            <person name="Giuseppe L.R."/>
            <person name="Gasser R.B."/>
        </authorList>
    </citation>
    <scope>NUCLEOTIDE SEQUENCE [LARGE SCALE GENOMIC DNA]</scope>
    <source>
        <strain evidence="1">ISS2496</strain>
    </source>
</reference>
<dbReference type="Proteomes" id="UP000054783">
    <property type="component" value="Unassembled WGS sequence"/>
</dbReference>
<protein>
    <submittedName>
        <fullName evidence="1">Uncharacterized protein</fullName>
    </submittedName>
</protein>